<evidence type="ECO:0000313" key="2">
    <source>
        <dbReference type="Proteomes" id="UP001060085"/>
    </source>
</evidence>
<name>A0ACC0BEG3_CATRO</name>
<organism evidence="1 2">
    <name type="scientific">Catharanthus roseus</name>
    <name type="common">Madagascar periwinkle</name>
    <name type="synonym">Vinca rosea</name>
    <dbReference type="NCBI Taxonomy" id="4058"/>
    <lineage>
        <taxon>Eukaryota</taxon>
        <taxon>Viridiplantae</taxon>
        <taxon>Streptophyta</taxon>
        <taxon>Embryophyta</taxon>
        <taxon>Tracheophyta</taxon>
        <taxon>Spermatophyta</taxon>
        <taxon>Magnoliopsida</taxon>
        <taxon>eudicotyledons</taxon>
        <taxon>Gunneridae</taxon>
        <taxon>Pentapetalae</taxon>
        <taxon>asterids</taxon>
        <taxon>lamiids</taxon>
        <taxon>Gentianales</taxon>
        <taxon>Apocynaceae</taxon>
        <taxon>Rauvolfioideae</taxon>
        <taxon>Vinceae</taxon>
        <taxon>Catharanthinae</taxon>
        <taxon>Catharanthus</taxon>
    </lineage>
</organism>
<dbReference type="Proteomes" id="UP001060085">
    <property type="component" value="Linkage Group LG03"/>
</dbReference>
<reference evidence="2" key="1">
    <citation type="journal article" date="2023" name="Nat. Plants">
        <title>Single-cell RNA sequencing provides a high-resolution roadmap for understanding the multicellular compartmentation of specialized metabolism.</title>
        <authorList>
            <person name="Sun S."/>
            <person name="Shen X."/>
            <person name="Li Y."/>
            <person name="Li Y."/>
            <person name="Wang S."/>
            <person name="Li R."/>
            <person name="Zhang H."/>
            <person name="Shen G."/>
            <person name="Guo B."/>
            <person name="Wei J."/>
            <person name="Xu J."/>
            <person name="St-Pierre B."/>
            <person name="Chen S."/>
            <person name="Sun C."/>
        </authorList>
    </citation>
    <scope>NUCLEOTIDE SEQUENCE [LARGE SCALE GENOMIC DNA]</scope>
</reference>
<proteinExistence type="predicted"/>
<protein>
    <submittedName>
        <fullName evidence="1">Uncharacterized protein</fullName>
    </submittedName>
</protein>
<gene>
    <name evidence="1" type="ORF">M9H77_11380</name>
</gene>
<keyword evidence="2" id="KW-1185">Reference proteome</keyword>
<accession>A0ACC0BEG3</accession>
<sequence>MESNIEMKLISEEIIKPSIPTADAIKEQKLSYIDQLIHSVYIPVIFFYNNNNNPLSSSSSSFLDNPSEKSLQLKQSLSKTLTKFYTFAGRVHRNTKILCNDSGVLFIEARVHGSLSEVLRNGAVSTDLNQFLGIEPYSGSDNDERRKIPLIVKLCCFDCGGISVGVCVFHQLADVSLLIDFMNVWAGIQRGETQIPNPRLDLGFNYFPPLNQDDVIQPPVGPPPEERIVMRKFVFDKEKITEIKEQISSNLQNPTRIEAVSAFIWKHIIQVIKAKDESKTIFTFILAVNLRPKIFPNQPDSIIGGNFSVGIEGICRSEEDTNIQGIAKVARNCKEKFDYELVKKTQNGSVYYDNLRHESLEFFMRSDSIFGFITSWCNFPLYKVDYGWGKPVSVAPVLMSYKNMVFLLDTKSGDGIQAWITMAEDEMAMLPPELLSLENNDL</sequence>
<evidence type="ECO:0000313" key="1">
    <source>
        <dbReference type="EMBL" id="KAI5671016.1"/>
    </source>
</evidence>
<dbReference type="EMBL" id="CM044703">
    <property type="protein sequence ID" value="KAI5671016.1"/>
    <property type="molecule type" value="Genomic_DNA"/>
</dbReference>
<comment type="caution">
    <text evidence="1">The sequence shown here is derived from an EMBL/GenBank/DDBJ whole genome shotgun (WGS) entry which is preliminary data.</text>
</comment>